<dbReference type="InterPro" id="IPR005158">
    <property type="entry name" value="BTAD"/>
</dbReference>
<comment type="similarity">
    <text evidence="1">Belongs to the AfsR/DnrI/RedD regulatory family.</text>
</comment>
<dbReference type="Pfam" id="PF03704">
    <property type="entry name" value="BTAD"/>
    <property type="match status" value="1"/>
</dbReference>
<dbReference type="OrthoDB" id="3817100at2"/>
<sequence>MTESETDTPVGFWVLGPLQVRDARGEIVPVSADKPRRLLTELLLRRNAWVDTDVLVEALWGDARVPASARGNLKTYVHQLRQLLPGEGAASPISSRRGSYLLTTEHGQLDSDVFEALIAGGRARLDAGDARGATASYRQALDLWRGDPGRGEDNPVAEAAAARLRELRWSARDGLADALIADGGADQAVAMLRGAATEDPLREATAVRLVTALRDAGRPTEALTAYQEIRENLVRELGAEPGGALRELHTSLLADTRGGQPPAPRTVHPAPVTHPGLARQFHGRGIDAEAIAGGVGDNPEYDTGTRTSRRLASNRLDHESHRPRIVGRALVDEPEHRPHPSALRRGFSRRPVAIRAAAVVCALALLVVGAVFVVDRATTSDPMLAGSSNAAPGGQDLSGVAKKRAVPGYPADTTRPPSLLFGLGPEATVAQQQPLAGETPIGLYTTWYDGPEELARYASWKQQEIPQLYAEGKSLHLIVAPDLEKSPPGPVDTPFGPACGVEHLLSPGFLEDMTQLAQSFAGRAEDPPLYVSMFNGLLKLNCNDSVYEPDAPTKNYYRALSKRYLEVRQVFHQYAPNARVALNWDGWQASADQEAGGAGNSLMDQFTDALNASDFQSFNAFEDTDNAQDVSDMVRYLGRFGPVMVSNFGPYEAPDITRGDLDTVFEPGNLGRLTAEGLFAWSFWEQKYLDTAPDLYPKAKDIVTRYAR</sequence>
<evidence type="ECO:0000256" key="4">
    <source>
        <dbReference type="ARBA" id="ARBA00023163"/>
    </source>
</evidence>
<keyword evidence="3" id="KW-0238">DNA-binding</keyword>
<dbReference type="InterPro" id="IPR001867">
    <property type="entry name" value="OmpR/PhoB-type_DNA-bd"/>
</dbReference>
<dbReference type="CDD" id="cd15831">
    <property type="entry name" value="BTAD"/>
    <property type="match status" value="1"/>
</dbReference>
<dbReference type="SMART" id="SM01043">
    <property type="entry name" value="BTAD"/>
    <property type="match status" value="1"/>
</dbReference>
<keyword evidence="5" id="KW-0812">Transmembrane</keyword>
<dbReference type="AlphaFoldDB" id="A0A263D726"/>
<accession>A0A263D726</accession>
<dbReference type="GO" id="GO:0000160">
    <property type="term" value="P:phosphorelay signal transduction system"/>
    <property type="evidence" value="ECO:0007669"/>
    <property type="project" value="InterPro"/>
</dbReference>
<dbReference type="SUPFAM" id="SSF48452">
    <property type="entry name" value="TPR-like"/>
    <property type="match status" value="1"/>
</dbReference>
<dbReference type="InterPro" id="IPR036388">
    <property type="entry name" value="WH-like_DNA-bd_sf"/>
</dbReference>
<dbReference type="SMART" id="SM00862">
    <property type="entry name" value="Trans_reg_C"/>
    <property type="match status" value="1"/>
</dbReference>
<dbReference type="EMBL" id="NKYE01000005">
    <property type="protein sequence ID" value="OZM73215.1"/>
    <property type="molecule type" value="Genomic_DNA"/>
</dbReference>
<keyword evidence="5" id="KW-0472">Membrane</keyword>
<dbReference type="Gene3D" id="1.10.10.10">
    <property type="entry name" value="Winged helix-like DNA-binding domain superfamily/Winged helix DNA-binding domain"/>
    <property type="match status" value="1"/>
</dbReference>
<dbReference type="GO" id="GO:0006355">
    <property type="term" value="P:regulation of DNA-templated transcription"/>
    <property type="evidence" value="ECO:0007669"/>
    <property type="project" value="InterPro"/>
</dbReference>
<evidence type="ECO:0000313" key="8">
    <source>
        <dbReference type="EMBL" id="OZM73215.1"/>
    </source>
</evidence>
<feature type="domain" description="OmpR/PhoB-type" evidence="6">
    <location>
        <begin position="25"/>
        <end position="102"/>
    </location>
</feature>
<evidence type="ECO:0000259" key="6">
    <source>
        <dbReference type="SMART" id="SM00862"/>
    </source>
</evidence>
<dbReference type="InterPro" id="IPR016032">
    <property type="entry name" value="Sig_transdc_resp-reg_C-effctor"/>
</dbReference>
<evidence type="ECO:0000259" key="7">
    <source>
        <dbReference type="SMART" id="SM01043"/>
    </source>
</evidence>
<feature type="domain" description="Bacterial transcriptional activator" evidence="7">
    <location>
        <begin position="109"/>
        <end position="253"/>
    </location>
</feature>
<keyword evidence="4" id="KW-0804">Transcription</keyword>
<evidence type="ECO:0000256" key="1">
    <source>
        <dbReference type="ARBA" id="ARBA00005820"/>
    </source>
</evidence>
<dbReference type="Gene3D" id="1.25.40.10">
    <property type="entry name" value="Tetratricopeptide repeat domain"/>
    <property type="match status" value="1"/>
</dbReference>
<name>A0A263D726_9PSEU</name>
<keyword evidence="5" id="KW-1133">Transmembrane helix</keyword>
<reference evidence="8 9" key="1">
    <citation type="submission" date="2017-07" db="EMBL/GenBank/DDBJ databases">
        <title>Amycolatopsis antarcticus sp. nov., isolated from the surface of an Antarcticus brown macroalga.</title>
        <authorList>
            <person name="Wang J."/>
            <person name="Leiva S."/>
            <person name="Huang J."/>
            <person name="Huang Y."/>
        </authorList>
    </citation>
    <scope>NUCLEOTIDE SEQUENCE [LARGE SCALE GENOMIC DNA]</scope>
    <source>
        <strain evidence="8 9">AU-G6</strain>
    </source>
</reference>
<dbReference type="GO" id="GO:0003677">
    <property type="term" value="F:DNA binding"/>
    <property type="evidence" value="ECO:0007669"/>
    <property type="project" value="UniProtKB-KW"/>
</dbReference>
<organism evidence="8 9">
    <name type="scientific">Amycolatopsis antarctica</name>
    <dbReference type="NCBI Taxonomy" id="1854586"/>
    <lineage>
        <taxon>Bacteria</taxon>
        <taxon>Bacillati</taxon>
        <taxon>Actinomycetota</taxon>
        <taxon>Actinomycetes</taxon>
        <taxon>Pseudonocardiales</taxon>
        <taxon>Pseudonocardiaceae</taxon>
        <taxon>Amycolatopsis</taxon>
    </lineage>
</organism>
<evidence type="ECO:0000256" key="2">
    <source>
        <dbReference type="ARBA" id="ARBA00023015"/>
    </source>
</evidence>
<dbReference type="InterPro" id="IPR051677">
    <property type="entry name" value="AfsR-DnrI-RedD_regulator"/>
</dbReference>
<feature type="transmembrane region" description="Helical" evidence="5">
    <location>
        <begin position="352"/>
        <end position="374"/>
    </location>
</feature>
<comment type="caution">
    <text evidence="8">The sequence shown here is derived from an EMBL/GenBank/DDBJ whole genome shotgun (WGS) entry which is preliminary data.</text>
</comment>
<keyword evidence="2" id="KW-0805">Transcription regulation</keyword>
<evidence type="ECO:0000256" key="3">
    <source>
        <dbReference type="ARBA" id="ARBA00023125"/>
    </source>
</evidence>
<dbReference type="RefSeq" id="WP_094862438.1">
    <property type="nucleotide sequence ID" value="NZ_NKYE01000005.1"/>
</dbReference>
<evidence type="ECO:0000313" key="9">
    <source>
        <dbReference type="Proteomes" id="UP000242444"/>
    </source>
</evidence>
<evidence type="ECO:0008006" key="10">
    <source>
        <dbReference type="Google" id="ProtNLM"/>
    </source>
</evidence>
<keyword evidence="9" id="KW-1185">Reference proteome</keyword>
<evidence type="ECO:0000256" key="5">
    <source>
        <dbReference type="SAM" id="Phobius"/>
    </source>
</evidence>
<dbReference type="SUPFAM" id="SSF46894">
    <property type="entry name" value="C-terminal effector domain of the bipartite response regulators"/>
    <property type="match status" value="1"/>
</dbReference>
<dbReference type="InterPro" id="IPR011990">
    <property type="entry name" value="TPR-like_helical_dom_sf"/>
</dbReference>
<proteinExistence type="inferred from homology"/>
<gene>
    <name evidence="8" type="ORF">CFN78_10115</name>
</gene>
<dbReference type="InParanoid" id="A0A263D726"/>
<protein>
    <recommendedName>
        <fullName evidence="10">OmpR/PhoB-type domain-containing protein</fullName>
    </recommendedName>
</protein>
<dbReference type="PANTHER" id="PTHR35807:SF1">
    <property type="entry name" value="TRANSCRIPTIONAL REGULATOR REDD"/>
    <property type="match status" value="1"/>
</dbReference>
<dbReference type="PANTHER" id="PTHR35807">
    <property type="entry name" value="TRANSCRIPTIONAL REGULATOR REDD-RELATED"/>
    <property type="match status" value="1"/>
</dbReference>
<dbReference type="Proteomes" id="UP000242444">
    <property type="component" value="Unassembled WGS sequence"/>
</dbReference>